<keyword evidence="1" id="KW-1133">Transmembrane helix</keyword>
<sequence length="56" mass="5729">MVAIAAAVLFGLALLFQLAGISVPVLTADVLITAGLLCVALHLAGIGTSRRARSRR</sequence>
<dbReference type="AlphaFoldDB" id="A0A6M6JQA2"/>
<dbReference type="EMBL" id="CP053564">
    <property type="protein sequence ID" value="QJY50244.1"/>
    <property type="molecule type" value="Genomic_DNA"/>
</dbReference>
<dbReference type="RefSeq" id="WP_172167518.1">
    <property type="nucleotide sequence ID" value="NZ_CP053564.1"/>
</dbReference>
<keyword evidence="1" id="KW-0812">Transmembrane</keyword>
<evidence type="ECO:0000256" key="1">
    <source>
        <dbReference type="SAM" id="Phobius"/>
    </source>
</evidence>
<proteinExistence type="predicted"/>
<accession>A0A6M6JQA2</accession>
<dbReference type="KEGG" id="pbro:HOP40_34550"/>
<reference evidence="2 3" key="1">
    <citation type="submission" date="2020-05" db="EMBL/GenBank/DDBJ databases">
        <authorList>
            <person name="Mo P."/>
        </authorList>
    </citation>
    <scope>NUCLEOTIDE SEQUENCE [LARGE SCALE GENOMIC DNA]</scope>
    <source>
        <strain evidence="2 3">Gen01</strain>
    </source>
</reference>
<name>A0A6M6JQA2_9PSEU</name>
<organism evidence="2 3">
    <name type="scientific">Pseudonocardia broussonetiae</name>
    <dbReference type="NCBI Taxonomy" id="2736640"/>
    <lineage>
        <taxon>Bacteria</taxon>
        <taxon>Bacillati</taxon>
        <taxon>Actinomycetota</taxon>
        <taxon>Actinomycetes</taxon>
        <taxon>Pseudonocardiales</taxon>
        <taxon>Pseudonocardiaceae</taxon>
        <taxon>Pseudonocardia</taxon>
    </lineage>
</organism>
<protein>
    <submittedName>
        <fullName evidence="2">Uncharacterized protein</fullName>
    </submittedName>
</protein>
<gene>
    <name evidence="2" type="ORF">HOP40_34550</name>
</gene>
<evidence type="ECO:0000313" key="3">
    <source>
        <dbReference type="Proteomes" id="UP000505377"/>
    </source>
</evidence>
<dbReference type="Proteomes" id="UP000505377">
    <property type="component" value="Chromosome"/>
</dbReference>
<evidence type="ECO:0000313" key="2">
    <source>
        <dbReference type="EMBL" id="QJY50244.1"/>
    </source>
</evidence>
<keyword evidence="1" id="KW-0472">Membrane</keyword>
<feature type="transmembrane region" description="Helical" evidence="1">
    <location>
        <begin position="30"/>
        <end position="48"/>
    </location>
</feature>
<keyword evidence="3" id="KW-1185">Reference proteome</keyword>